<name>A0AAA9YHN1_HUMAN</name>
<gene>
    <name evidence="1" type="primary">TRMT9B</name>
</gene>
<keyword evidence="2" id="KW-1185">Reference proteome</keyword>
<feature type="non-terminal residue" evidence="1">
    <location>
        <position position="10"/>
    </location>
</feature>
<reference evidence="1" key="4">
    <citation type="submission" date="2025-05" db="UniProtKB">
        <authorList>
            <consortium name="Ensembl"/>
        </authorList>
    </citation>
    <scope>IDENTIFICATION</scope>
</reference>
<accession>A0AAA9YHN1</accession>
<dbReference type="OpenTargets" id="ENSG00000250305"/>
<reference evidence="1" key="2">
    <citation type="journal article" date="2004" name="Nature">
        <title>Finishing the euchromatic sequence of the human genome.</title>
        <authorList>
            <consortium name="International Human Genome Sequencing Consortium"/>
        </authorList>
    </citation>
    <scope>NUCLEOTIDE SEQUENCE [LARGE SCALE GENOMIC DNA]</scope>
</reference>
<dbReference type="Ensembl" id="ENST00000528335.6">
    <property type="protein sequence ID" value="ENSP00000518785.1"/>
    <property type="gene ID" value="ENSG00000250305.9"/>
</dbReference>
<sequence length="10" mass="1171">MDHEAAQLEK</sequence>
<dbReference type="GeneTree" id="ENSGT00940000160373"/>
<dbReference type="EMBL" id="AC135352">
    <property type="status" value="NOT_ANNOTATED_CDS"/>
    <property type="molecule type" value="Genomic_DNA"/>
</dbReference>
<evidence type="ECO:0000313" key="2">
    <source>
        <dbReference type="Proteomes" id="UP000005640"/>
    </source>
</evidence>
<dbReference type="HGNC" id="HGNC:26725">
    <property type="gene designation" value="TRMT9B"/>
</dbReference>
<reference evidence="1" key="1">
    <citation type="journal article" date="2001" name="Nature">
        <title>Initial sequencing and analysis of the human genome.</title>
        <authorList>
            <consortium name="International Human Genome Sequencing Consortium"/>
            <person name="Lander E.S."/>
            <person name="Linton L.M."/>
            <person name="Birren B."/>
            <person name="Nusbaum C."/>
            <person name="Zody M.C."/>
            <person name="Baldwin J."/>
            <person name="Devon K."/>
            <person name="Dewar K."/>
            <person name="Doyle M."/>
            <person name="FitzHugh W."/>
            <person name="Funke R."/>
            <person name="Gage D."/>
            <person name="Harris K."/>
            <person name="Heaford A."/>
            <person name="Howland J."/>
            <person name="Kann L."/>
            <person name="Lehoczky J."/>
            <person name="LeVine R."/>
            <person name="McEwan P."/>
            <person name="McKernan K."/>
            <person name="Meldrim J."/>
            <person name="Mesirov J.P."/>
            <person name="Miranda C."/>
            <person name="Morris W."/>
            <person name="Naylor J."/>
            <person name="Raymond C."/>
            <person name="Rosetti M."/>
            <person name="Santos R."/>
            <person name="Sheridan A."/>
            <person name="Sougnez C."/>
            <person name="Stange-Thomann N."/>
            <person name="Stojanovic N."/>
            <person name="Subramanian A."/>
            <person name="Wyman D."/>
            <person name="Rogers J."/>
            <person name="Sulston J."/>
            <person name="Ainscough R."/>
            <person name="Beck S."/>
            <person name="Bentley D."/>
            <person name="Burton J."/>
            <person name="Clee C."/>
            <person name="Carter N."/>
            <person name="Coulson A."/>
            <person name="Deadman R."/>
            <person name="Deloukas P."/>
            <person name="Dunham A."/>
            <person name="Dunham I."/>
            <person name="Durbin R."/>
            <person name="French L."/>
            <person name="Grafham D."/>
            <person name="Gregory S."/>
            <person name="Hubbard T."/>
            <person name="Humphray S."/>
            <person name="Hunt A."/>
            <person name="Jones M."/>
            <person name="Lloyd C."/>
            <person name="McMurray A."/>
            <person name="Matthews L."/>
            <person name="Mercer S."/>
            <person name="Milne S."/>
            <person name="Mullikin J.C."/>
            <person name="Mungall A."/>
            <person name="Plumb R."/>
            <person name="Ross M."/>
            <person name="Shownkeen R."/>
            <person name="Sims S."/>
            <person name="Waterston R.H."/>
            <person name="Wilson R.K."/>
            <person name="Hillier L.W."/>
            <person name="McPherson J.D."/>
            <person name="Marra M.A."/>
            <person name="Mardis E.R."/>
            <person name="Fulton L.A."/>
            <person name="Chinwalla A.T."/>
            <person name="Pepin K.H."/>
            <person name="Gish W.R."/>
            <person name="Chissoe S.L."/>
            <person name="Wendl M.C."/>
            <person name="Delehaunty K.D."/>
            <person name="Miner T.L."/>
            <person name="Delehaunty A."/>
            <person name="Kramer J.B."/>
            <person name="Cook L.L."/>
            <person name="Fulton R.S."/>
            <person name="Johnson D.L."/>
            <person name="Minx P.J."/>
            <person name="Clifton S.W."/>
            <person name="Hawkins T."/>
            <person name="Branscomb E."/>
            <person name="Predki P."/>
            <person name="Richardson P."/>
            <person name="Wenning S."/>
            <person name="Slezak T."/>
            <person name="Doggett N."/>
            <person name="Cheng J.F."/>
            <person name="Olsen A."/>
            <person name="Lucas S."/>
            <person name="Elkin C."/>
            <person name="Uberbacher E."/>
            <person name="Frazier M."/>
            <person name="Gibbs R.A."/>
            <person name="Muzny D.M."/>
            <person name="Scherer S.E."/>
            <person name="Bouck J.B."/>
            <person name="Sodergren E.J."/>
            <person name="Worley K.C."/>
            <person name="Rives C.M."/>
            <person name="Gorrell J.H."/>
            <person name="Metzker M.L."/>
            <person name="Naylor S.L."/>
            <person name="Kucherlapati R.S."/>
            <person name="Nelson D.L."/>
            <person name="Weinstock G.M."/>
            <person name="Sakaki Y."/>
            <person name="Fujiyama A."/>
            <person name="Hattori M."/>
            <person name="Yada T."/>
            <person name="Toyoda A."/>
            <person name="Itoh T."/>
            <person name="Kawagoe C."/>
            <person name="Watanabe H."/>
            <person name="Totoki Y."/>
            <person name="Taylor T."/>
            <person name="Weissenbach J."/>
            <person name="Heilig R."/>
            <person name="Saurin W."/>
            <person name="Artiguenave F."/>
            <person name="Brottier P."/>
            <person name="Bruls T."/>
            <person name="Pelletier E."/>
            <person name="Robert C."/>
            <person name="Wincker P."/>
            <person name="Smith D.R."/>
            <person name="Doucette-Stamm L."/>
            <person name="Rubenfield M."/>
            <person name="Weinstock K."/>
            <person name="Lee H.M."/>
            <person name="Dubois J."/>
            <person name="Rosenthal A."/>
            <person name="Platzer M."/>
            <person name="Nyakatura G."/>
            <person name="Taudien S."/>
            <person name="Rump A."/>
            <person name="Yang H."/>
            <person name="Yu J."/>
            <person name="Wang J."/>
            <person name="Huang G."/>
            <person name="Gu J."/>
            <person name="Hood L."/>
            <person name="Rowen L."/>
            <person name="Madan A."/>
            <person name="Qin S."/>
            <person name="Davis R.W."/>
            <person name="Federspiel N.A."/>
            <person name="Abola A.P."/>
            <person name="Proctor M.J."/>
            <person name="Myers R.M."/>
            <person name="Schmutz J."/>
            <person name="Dickson M."/>
            <person name="Grimwood J."/>
            <person name="Cox D.R."/>
            <person name="Olson M.V."/>
            <person name="Kaul R."/>
            <person name="Raymond C."/>
            <person name="Shimizu N."/>
            <person name="Kawasaki K."/>
            <person name="Minoshima S."/>
            <person name="Evans G.A."/>
            <person name="Athanasiou M."/>
            <person name="Schultz R."/>
            <person name="Roe B.A."/>
            <person name="Chen F."/>
            <person name="Pan H."/>
            <person name="Ramser J."/>
            <person name="Lehrach H."/>
            <person name="Reinhardt R."/>
            <person name="McCombie W.R."/>
            <person name="de la Bastide M."/>
            <person name="Dedhia N."/>
            <person name="Blocker H."/>
            <person name="Hornischer K."/>
            <person name="Nordsiek G."/>
            <person name="Agarwala R."/>
            <person name="Aravind L."/>
            <person name="Bailey J.A."/>
            <person name="Bateman A."/>
            <person name="Batzoglou S."/>
            <person name="Birney E."/>
            <person name="Bork P."/>
            <person name="Brown D.G."/>
            <person name="Burge C.B."/>
            <person name="Cerutti L."/>
            <person name="Chen H.C."/>
            <person name="Church D."/>
            <person name="Clamp M."/>
            <person name="Copley R.R."/>
            <person name="Doerks T."/>
            <person name="Eddy S.R."/>
            <person name="Eichler E.E."/>
            <person name="Furey T.S."/>
            <person name="Galagan J."/>
            <person name="Gilbert J.G."/>
            <person name="Harmon C."/>
            <person name="Hayashizaki Y."/>
            <person name="Haussler D."/>
            <person name="Hermjakob H."/>
            <person name="Hokamp K."/>
            <person name="Jang W."/>
            <person name="Johnson L.S."/>
            <person name="Jones T.A."/>
            <person name="Kasif S."/>
            <person name="Kaspryzk A."/>
            <person name="Kennedy S."/>
            <person name="Kent W.J."/>
            <person name="Kitts P."/>
            <person name="Koonin E.V."/>
            <person name="Korf I."/>
            <person name="Kulp D."/>
            <person name="Lancet D."/>
            <person name="Lowe T.M."/>
            <person name="McLysaght A."/>
            <person name="Mikkelsen T."/>
            <person name="Moran J.V."/>
            <person name="Mulder N."/>
            <person name="Pollara V.J."/>
            <person name="Ponting C.P."/>
            <person name="Schuler G."/>
            <person name="Schultz J."/>
            <person name="Slater G."/>
            <person name="Smit A.F."/>
            <person name="Stupka E."/>
            <person name="Szustakowski J."/>
            <person name="Thierry-Mieg D."/>
            <person name="Thierry-Mieg J."/>
            <person name="Wagner L."/>
            <person name="Wallis J."/>
            <person name="Wheeler R."/>
            <person name="Williams A."/>
            <person name="Wolf Y.I."/>
            <person name="Wolfe K.H."/>
            <person name="Yang S.P."/>
            <person name="Yeh R.F."/>
            <person name="Collins F."/>
            <person name="Guyer M.S."/>
            <person name="Peterson J."/>
            <person name="Felsenfeld A."/>
            <person name="Wetterstrand K.A."/>
            <person name="Patrinos A."/>
            <person name="Morgan M.J."/>
            <person name="de Jong P."/>
            <person name="Catanese J.J."/>
            <person name="Osoegawa K."/>
            <person name="Shizuya H."/>
            <person name="Choi S."/>
            <person name="Chen Y.J."/>
        </authorList>
    </citation>
    <scope>NUCLEOTIDE SEQUENCE [LARGE SCALE GENOMIC DNA]</scope>
</reference>
<organism evidence="1 2">
    <name type="scientific">Homo sapiens</name>
    <name type="common">Human</name>
    <dbReference type="NCBI Taxonomy" id="9606"/>
    <lineage>
        <taxon>Eukaryota</taxon>
        <taxon>Metazoa</taxon>
        <taxon>Chordata</taxon>
        <taxon>Craniata</taxon>
        <taxon>Vertebrata</taxon>
        <taxon>Euteleostomi</taxon>
        <taxon>Mammalia</taxon>
        <taxon>Eutheria</taxon>
        <taxon>Euarchontoglires</taxon>
        <taxon>Primates</taxon>
        <taxon>Haplorrhini</taxon>
        <taxon>Catarrhini</taxon>
        <taxon>Hominidae</taxon>
        <taxon>Homo</taxon>
    </lineage>
</organism>
<dbReference type="Ensembl" id="ENST00000711557.1">
    <property type="protein sequence ID" value="ENSP00000518796.1"/>
    <property type="gene ID" value="ENSG00000284872.2"/>
</dbReference>
<evidence type="ECO:0000313" key="1">
    <source>
        <dbReference type="Ensembl" id="ENSP00000518785.1"/>
    </source>
</evidence>
<proteinExistence type="evidence at protein level"/>
<protein>
    <submittedName>
        <fullName evidence="1">tRNA methyltransferase 9B (putative)</fullName>
    </submittedName>
</protein>
<evidence type="ECO:0007829" key="3">
    <source>
        <dbReference type="PeptideAtlas" id="A0AAA9YHN1"/>
    </source>
</evidence>
<dbReference type="Proteomes" id="UP000005640">
    <property type="component" value="Chromosome 8"/>
</dbReference>
<keyword evidence="3" id="KW-1267">Proteomics identification</keyword>
<reference evidence="1" key="3">
    <citation type="journal article" date="2006" name="Nature">
        <title>DNA sequence and analysis of human chromosome 8.</title>
        <authorList>
            <person name="Nusbaum C."/>
            <person name="Mikkelsen T.S."/>
            <person name="Zody M.C."/>
            <person name="Asakawa S."/>
            <person name="Taudien S."/>
            <person name="Garber M."/>
            <person name="Kodira C.D."/>
            <person name="Schueler M.G."/>
            <person name="Shimizu A."/>
            <person name="Whittaker C.A."/>
            <person name="Chang J.L."/>
            <person name="Cuomo C.A."/>
            <person name="Dewar K."/>
            <person name="FitzGerald M.G."/>
            <person name="Yang X."/>
            <person name="Allen N.R."/>
            <person name="Anderson S."/>
            <person name="Asakawa T."/>
            <person name="Blechschmidt K."/>
            <person name="Bloom T."/>
            <person name="Borowsky M.L."/>
            <person name="Butler J."/>
            <person name="Cook A."/>
            <person name="Corum B."/>
            <person name="DeArellano K."/>
            <person name="DeCaprio D."/>
            <person name="Dooley K.T."/>
            <person name="Dorris L.III."/>
            <person name="Engels R."/>
            <person name="Glockner G."/>
            <person name="Hafez N."/>
            <person name="Hagopian D.S."/>
            <person name="Hall J.L."/>
            <person name="Ishikawa S.K."/>
            <person name="Jaffe D.B."/>
            <person name="Kamat A."/>
            <person name="Kudoh J."/>
            <person name="Lehmann R."/>
            <person name="Lokitsang T."/>
            <person name="Macdonald P."/>
            <person name="Major J.E."/>
            <person name="Matthews C.D."/>
            <person name="Mauceli E."/>
            <person name="Menzel U."/>
            <person name="Mihalev A.H."/>
            <person name="Minoshima S."/>
            <person name="Murayama Y."/>
            <person name="Naylor J.W."/>
            <person name="Nicol R."/>
            <person name="Nguyen C."/>
            <person name="O'Leary S.B."/>
            <person name="O'Neill K."/>
            <person name="Parker S.C."/>
            <person name="Polley A."/>
            <person name="Raymond C.K."/>
            <person name="Reichwald K."/>
            <person name="Rodriguez J."/>
            <person name="Sasaki T."/>
            <person name="Schilhabel M."/>
            <person name="Siddiqui R."/>
            <person name="Smith C.L."/>
            <person name="Sneddon T.P."/>
            <person name="Talamas J.A."/>
            <person name="Tenzin P."/>
            <person name="Topham K."/>
            <person name="Venkataraman V."/>
            <person name="Wen G."/>
            <person name="Yamazaki S."/>
            <person name="Young S.K."/>
            <person name="Zeng Q."/>
            <person name="Zimmer A.R."/>
            <person name="Rosenthal A."/>
            <person name="Birren B.W."/>
            <person name="Platzer M."/>
            <person name="Shimizu N."/>
            <person name="Lander E.S."/>
        </authorList>
    </citation>
    <scope>NUCLEOTIDE SEQUENCE [LARGE SCALE GENOMIC DNA]</scope>
</reference>